<sequence length="152" mass="16670">MNRLQETLPSAEEATLAKLCSQELSAIIETRAETQTLSISDPKGGIRSVNIPVSALRLLVDVLTELGEGNSVRLVPVHAELTTQEAADLLNVSRPTLIKLLDEGAIPYHRAGNRRKVKFADLRLYQERLEQERLAALAELSALDQALGLGYE</sequence>
<proteinExistence type="predicted"/>
<dbReference type="InterPro" id="IPR009061">
    <property type="entry name" value="DNA-bd_dom_put_sf"/>
</dbReference>
<protein>
    <submittedName>
        <fullName evidence="2">DNA binding domain-containing protein, excisionase family</fullName>
    </submittedName>
</protein>
<evidence type="ECO:0000313" key="5">
    <source>
        <dbReference type="Proteomes" id="UP000199267"/>
    </source>
</evidence>
<accession>A0A1H6S1S6</accession>
<dbReference type="Proteomes" id="UP000199250">
    <property type="component" value="Unassembled WGS sequence"/>
</dbReference>
<gene>
    <name evidence="2" type="ORF">SAMN04244572_01035</name>
    <name evidence="3" type="ORF">SAMN04244573_03385</name>
</gene>
<dbReference type="OrthoDB" id="26212at2"/>
<dbReference type="Pfam" id="PF12728">
    <property type="entry name" value="HTH_17"/>
    <property type="match status" value="1"/>
</dbReference>
<evidence type="ECO:0000313" key="3">
    <source>
        <dbReference type="EMBL" id="SER32778.1"/>
    </source>
</evidence>
<evidence type="ECO:0000313" key="4">
    <source>
        <dbReference type="Proteomes" id="UP000199250"/>
    </source>
</evidence>
<name>A0A1H6S1S6_9GAMM</name>
<evidence type="ECO:0000259" key="1">
    <source>
        <dbReference type="Pfam" id="PF12728"/>
    </source>
</evidence>
<dbReference type="InterPro" id="IPR010093">
    <property type="entry name" value="SinI_DNA-bd"/>
</dbReference>
<dbReference type="RefSeq" id="WP_090624018.1">
    <property type="nucleotide sequence ID" value="NZ_FNYQ01000011.1"/>
</dbReference>
<reference evidence="4 5" key="1">
    <citation type="submission" date="2016-10" db="EMBL/GenBank/DDBJ databases">
        <authorList>
            <person name="de Groot N.N."/>
        </authorList>
    </citation>
    <scope>NUCLEOTIDE SEQUENCE [LARGE SCALE GENOMIC DNA]</scope>
    <source>
        <strain evidence="2 4">DSM 373</strain>
        <strain evidence="3 5">DSM 378</strain>
    </source>
</reference>
<feature type="domain" description="Helix-turn-helix" evidence="1">
    <location>
        <begin position="81"/>
        <end position="128"/>
    </location>
</feature>
<dbReference type="NCBIfam" id="TIGR01764">
    <property type="entry name" value="excise"/>
    <property type="match status" value="1"/>
</dbReference>
<dbReference type="GO" id="GO:0003677">
    <property type="term" value="F:DNA binding"/>
    <property type="evidence" value="ECO:0007669"/>
    <property type="project" value="InterPro"/>
</dbReference>
<dbReference type="SUPFAM" id="SSF46955">
    <property type="entry name" value="Putative DNA-binding domain"/>
    <property type="match status" value="1"/>
</dbReference>
<dbReference type="AlphaFoldDB" id="A0A1H6S1S6"/>
<dbReference type="EMBL" id="FNYQ01000011">
    <property type="protein sequence ID" value="SEI60646.1"/>
    <property type="molecule type" value="Genomic_DNA"/>
</dbReference>
<dbReference type="InterPro" id="IPR041657">
    <property type="entry name" value="HTH_17"/>
</dbReference>
<evidence type="ECO:0000313" key="2">
    <source>
        <dbReference type="EMBL" id="SEI60646.1"/>
    </source>
</evidence>
<dbReference type="EMBL" id="FOFJ01000042">
    <property type="protein sequence ID" value="SER32778.1"/>
    <property type="molecule type" value="Genomic_DNA"/>
</dbReference>
<organism evidence="2 4">
    <name type="scientific">Azotobacter beijerinckii</name>
    <dbReference type="NCBI Taxonomy" id="170623"/>
    <lineage>
        <taxon>Bacteria</taxon>
        <taxon>Pseudomonadati</taxon>
        <taxon>Pseudomonadota</taxon>
        <taxon>Gammaproteobacteria</taxon>
        <taxon>Pseudomonadales</taxon>
        <taxon>Pseudomonadaceae</taxon>
        <taxon>Azotobacter</taxon>
    </lineage>
</organism>
<dbReference type="Proteomes" id="UP000199267">
    <property type="component" value="Unassembled WGS sequence"/>
</dbReference>